<dbReference type="RefSeq" id="WP_191761348.1">
    <property type="nucleotide sequence ID" value="NZ_VJXY01000055.1"/>
</dbReference>
<name>A0AA40T3W7_9NOST</name>
<proteinExistence type="predicted"/>
<evidence type="ECO:0000313" key="1">
    <source>
        <dbReference type="EMBL" id="MBD6620137.1"/>
    </source>
</evidence>
<gene>
    <name evidence="1" type="ORF">FNW02_31185</name>
</gene>
<organism evidence="1 2">
    <name type="scientific">Komarekiella delphini-convector SJRDD-AB1</name>
    <dbReference type="NCBI Taxonomy" id="2593771"/>
    <lineage>
        <taxon>Bacteria</taxon>
        <taxon>Bacillati</taxon>
        <taxon>Cyanobacteriota</taxon>
        <taxon>Cyanophyceae</taxon>
        <taxon>Nostocales</taxon>
        <taxon>Nostocaceae</taxon>
        <taxon>Komarekiella</taxon>
        <taxon>Komarekiella delphini-convector</taxon>
    </lineage>
</organism>
<reference evidence="1" key="1">
    <citation type="submission" date="2019-07" db="EMBL/GenBank/DDBJ databases">
        <title>Toxilogical consequences of a new and cryptic species of cyanobacteria (Komarekiella delphini-convector) recovered from the epidermis of a bottlenose dolphin and 1500 ft. in the air.</title>
        <authorList>
            <person name="Brown A.O."/>
            <person name="Dvorak P."/>
            <person name="Villanueva C.D."/>
            <person name="Foss A.J."/>
            <person name="Garvey A.D."/>
            <person name="Gibson Q.A."/>
            <person name="Johansen J.R."/>
            <person name="Casamatta D.A."/>
        </authorList>
    </citation>
    <scope>NUCLEOTIDE SEQUENCE</scope>
    <source>
        <strain evidence="1">SJRDD-AB1</strain>
    </source>
</reference>
<evidence type="ECO:0000313" key="2">
    <source>
        <dbReference type="Proteomes" id="UP001165986"/>
    </source>
</evidence>
<sequence>MTNVKISELQSAGYDLFRDSESFLNELATQEMQTIEGGKYFGSYGNSHSGGYKYSGGSSHSGSYNYSGGSSHSGSYNYSGGSSHNWSYFTF</sequence>
<protein>
    <submittedName>
        <fullName evidence="1">Uncharacterized protein</fullName>
    </submittedName>
</protein>
<dbReference type="Proteomes" id="UP001165986">
    <property type="component" value="Unassembled WGS sequence"/>
</dbReference>
<keyword evidence="2" id="KW-1185">Reference proteome</keyword>
<comment type="caution">
    <text evidence="1">The sequence shown here is derived from an EMBL/GenBank/DDBJ whole genome shotgun (WGS) entry which is preliminary data.</text>
</comment>
<accession>A0AA40T3W7</accession>
<dbReference type="AlphaFoldDB" id="A0AA40T3W7"/>
<dbReference type="EMBL" id="VJXY01000055">
    <property type="protein sequence ID" value="MBD6620137.1"/>
    <property type="molecule type" value="Genomic_DNA"/>
</dbReference>